<dbReference type="SUPFAM" id="SSF51984">
    <property type="entry name" value="MurCD N-terminal domain"/>
    <property type="match status" value="1"/>
</dbReference>
<comment type="similarity">
    <text evidence="14">Belongs to the MurCDEF family.</text>
</comment>
<dbReference type="AlphaFoldDB" id="A0A0D2K014"/>
<name>A0A0D2K014_9BACT</name>
<dbReference type="UniPathway" id="UPA00219"/>
<dbReference type="EC" id="6.3.2.8" evidence="3 14"/>
<evidence type="ECO:0000256" key="3">
    <source>
        <dbReference type="ARBA" id="ARBA00012211"/>
    </source>
</evidence>
<dbReference type="Proteomes" id="UP000032233">
    <property type="component" value="Unassembled WGS sequence"/>
</dbReference>
<comment type="subcellular location">
    <subcellularLocation>
        <location evidence="1 14">Cytoplasm</location>
    </subcellularLocation>
</comment>
<evidence type="ECO:0000259" key="15">
    <source>
        <dbReference type="Pfam" id="PF01225"/>
    </source>
</evidence>
<evidence type="ECO:0000256" key="14">
    <source>
        <dbReference type="HAMAP-Rule" id="MF_00046"/>
    </source>
</evidence>
<organism evidence="18 19">
    <name type="scientific">Dethiosulfatarculus sandiegensis</name>
    <dbReference type="NCBI Taxonomy" id="1429043"/>
    <lineage>
        <taxon>Bacteria</taxon>
        <taxon>Pseudomonadati</taxon>
        <taxon>Thermodesulfobacteriota</taxon>
        <taxon>Desulfarculia</taxon>
        <taxon>Desulfarculales</taxon>
        <taxon>Desulfarculaceae</taxon>
        <taxon>Dethiosulfatarculus</taxon>
    </lineage>
</organism>
<evidence type="ECO:0000256" key="1">
    <source>
        <dbReference type="ARBA" id="ARBA00004496"/>
    </source>
</evidence>
<feature type="domain" description="Mur ligase central" evidence="17">
    <location>
        <begin position="110"/>
        <end position="289"/>
    </location>
</feature>
<keyword evidence="19" id="KW-1185">Reference proteome</keyword>
<dbReference type="SUPFAM" id="SSF53623">
    <property type="entry name" value="MurD-like peptide ligases, catalytic domain"/>
    <property type="match status" value="1"/>
</dbReference>
<dbReference type="InterPro" id="IPR036615">
    <property type="entry name" value="Mur_ligase_C_dom_sf"/>
</dbReference>
<dbReference type="InterPro" id="IPR004101">
    <property type="entry name" value="Mur_ligase_C"/>
</dbReference>
<reference evidence="18 19" key="1">
    <citation type="submission" date="2013-11" db="EMBL/GenBank/DDBJ databases">
        <title>Metagenomic analysis of a methanogenic consortium involved in long chain n-alkane degradation.</title>
        <authorList>
            <person name="Davidova I.A."/>
            <person name="Callaghan A.V."/>
            <person name="Wawrik B."/>
            <person name="Pruitt S."/>
            <person name="Marks C."/>
            <person name="Duncan K.E."/>
            <person name="Suflita J.M."/>
        </authorList>
    </citation>
    <scope>NUCLEOTIDE SEQUENCE [LARGE SCALE GENOMIC DNA]</scope>
    <source>
        <strain evidence="18 19">SPR</strain>
    </source>
</reference>
<dbReference type="Gene3D" id="3.40.50.720">
    <property type="entry name" value="NAD(P)-binding Rossmann-like Domain"/>
    <property type="match status" value="1"/>
</dbReference>
<dbReference type="RefSeq" id="WP_044346990.1">
    <property type="nucleotide sequence ID" value="NZ_AZAC01000004.1"/>
</dbReference>
<dbReference type="InterPro" id="IPR036565">
    <property type="entry name" value="Mur-like_cat_sf"/>
</dbReference>
<dbReference type="InParanoid" id="A0A0D2K014"/>
<evidence type="ECO:0000256" key="13">
    <source>
        <dbReference type="ARBA" id="ARBA00047833"/>
    </source>
</evidence>
<comment type="catalytic activity">
    <reaction evidence="13 14">
        <text>UDP-N-acetyl-alpha-D-muramate + L-alanine + ATP = UDP-N-acetyl-alpha-D-muramoyl-L-alanine + ADP + phosphate + H(+)</text>
        <dbReference type="Rhea" id="RHEA:23372"/>
        <dbReference type="ChEBI" id="CHEBI:15378"/>
        <dbReference type="ChEBI" id="CHEBI:30616"/>
        <dbReference type="ChEBI" id="CHEBI:43474"/>
        <dbReference type="ChEBI" id="CHEBI:57972"/>
        <dbReference type="ChEBI" id="CHEBI:70757"/>
        <dbReference type="ChEBI" id="CHEBI:83898"/>
        <dbReference type="ChEBI" id="CHEBI:456216"/>
        <dbReference type="EC" id="6.3.2.8"/>
    </reaction>
</comment>
<evidence type="ECO:0000256" key="2">
    <source>
        <dbReference type="ARBA" id="ARBA00004752"/>
    </source>
</evidence>
<evidence type="ECO:0000256" key="6">
    <source>
        <dbReference type="ARBA" id="ARBA00022618"/>
    </source>
</evidence>
<sequence>MYKAGQHIHFVGIGGIGMSGIAELLINLGHKVSGSDLRESDITRRLADMGAEIKSGHHPDYVRDADAVVVSSAVSDDNPEVVAAMGERIPVIPRAEMLAELMRLKYGVAVAGAHGKTSCTSMISVLLAAGDFDPTVVVGGKLEALGSNARLGSGDFLVAEADESDGSFNRLTPVVVVVTNMDREHMDHYGSDEALDEAFVQFMNKVPFYGAAILCLDDSRLAGLIPKVRKRVITYGMASQADYQARDISFEGVNSSFTLYVRGEKTGRVTIPVPGRHNVLNCLGALAACHELGMDMETAMKSCLDFGGVKRRFEIKGKARNGALIMDDYAHHPTEIKATLEAARNSWPDRRLVICFQPHRYSRTRLLFDDFATSFYGADLLLVMDIYAASEKKDPTVSAEALADAIRDHGHRNVEYVGKKAQAKERLEKLLEPGDVVFTMGAGDVYHLGEELASGRGDDIEA</sequence>
<dbReference type="PANTHER" id="PTHR43445">
    <property type="entry name" value="UDP-N-ACETYLMURAMATE--L-ALANINE LIGASE-RELATED"/>
    <property type="match status" value="1"/>
</dbReference>
<dbReference type="FunCoup" id="A0A0D2K014">
    <property type="interactions" value="310"/>
</dbReference>
<keyword evidence="6 14" id="KW-0132">Cell division</keyword>
<dbReference type="Gene3D" id="3.40.1190.10">
    <property type="entry name" value="Mur-like, catalytic domain"/>
    <property type="match status" value="1"/>
</dbReference>
<proteinExistence type="inferred from homology"/>
<dbReference type="InterPro" id="IPR050061">
    <property type="entry name" value="MurCDEF_pg_biosynth"/>
</dbReference>
<dbReference type="SUPFAM" id="SSF53244">
    <property type="entry name" value="MurD-like peptide ligases, peptide-binding domain"/>
    <property type="match status" value="1"/>
</dbReference>
<dbReference type="GO" id="GO:0051301">
    <property type="term" value="P:cell division"/>
    <property type="evidence" value="ECO:0007669"/>
    <property type="project" value="UniProtKB-KW"/>
</dbReference>
<comment type="function">
    <text evidence="14">Cell wall formation.</text>
</comment>
<dbReference type="STRING" id="1429043.X474_04725"/>
<evidence type="ECO:0000256" key="10">
    <source>
        <dbReference type="ARBA" id="ARBA00022984"/>
    </source>
</evidence>
<dbReference type="GO" id="GO:0071555">
    <property type="term" value="P:cell wall organization"/>
    <property type="evidence" value="ECO:0007669"/>
    <property type="project" value="UniProtKB-KW"/>
</dbReference>
<dbReference type="GO" id="GO:0008763">
    <property type="term" value="F:UDP-N-acetylmuramate-L-alanine ligase activity"/>
    <property type="evidence" value="ECO:0007669"/>
    <property type="project" value="UniProtKB-UniRule"/>
</dbReference>
<evidence type="ECO:0000313" key="18">
    <source>
        <dbReference type="EMBL" id="KIX15085.1"/>
    </source>
</evidence>
<keyword evidence="12 14" id="KW-0961">Cell wall biogenesis/degradation</keyword>
<dbReference type="GO" id="GO:0005524">
    <property type="term" value="F:ATP binding"/>
    <property type="evidence" value="ECO:0007669"/>
    <property type="project" value="UniProtKB-UniRule"/>
</dbReference>
<keyword evidence="10 14" id="KW-0573">Peptidoglycan synthesis</keyword>
<feature type="binding site" evidence="14">
    <location>
        <begin position="112"/>
        <end position="118"/>
    </location>
    <ligand>
        <name>ATP</name>
        <dbReference type="ChEBI" id="CHEBI:30616"/>
    </ligand>
</feature>
<dbReference type="NCBIfam" id="TIGR01082">
    <property type="entry name" value="murC"/>
    <property type="match status" value="1"/>
</dbReference>
<dbReference type="Pfam" id="PF01225">
    <property type="entry name" value="Mur_ligase"/>
    <property type="match status" value="1"/>
</dbReference>
<keyword evidence="4 14" id="KW-0963">Cytoplasm</keyword>
<evidence type="ECO:0000256" key="5">
    <source>
        <dbReference type="ARBA" id="ARBA00022598"/>
    </source>
</evidence>
<gene>
    <name evidence="14 18" type="primary">murC</name>
    <name evidence="18" type="ORF">X474_04725</name>
</gene>
<comment type="caution">
    <text evidence="18">The sequence shown here is derived from an EMBL/GenBank/DDBJ whole genome shotgun (WGS) entry which is preliminary data.</text>
</comment>
<feature type="domain" description="Mur ligase N-terminal catalytic" evidence="15">
    <location>
        <begin position="7"/>
        <end position="106"/>
    </location>
</feature>
<protein>
    <recommendedName>
        <fullName evidence="3 14">UDP-N-acetylmuramate--L-alanine ligase</fullName>
        <ecNumber evidence="3 14">6.3.2.8</ecNumber>
    </recommendedName>
    <alternativeName>
        <fullName evidence="14">UDP-N-acetylmuramoyl-L-alanine synthetase</fullName>
    </alternativeName>
</protein>
<dbReference type="EMBL" id="AZAC01000004">
    <property type="protein sequence ID" value="KIX15085.1"/>
    <property type="molecule type" value="Genomic_DNA"/>
</dbReference>
<dbReference type="Pfam" id="PF08245">
    <property type="entry name" value="Mur_ligase_M"/>
    <property type="match status" value="1"/>
</dbReference>
<evidence type="ECO:0000256" key="9">
    <source>
        <dbReference type="ARBA" id="ARBA00022960"/>
    </source>
</evidence>
<evidence type="ECO:0000313" key="19">
    <source>
        <dbReference type="Proteomes" id="UP000032233"/>
    </source>
</evidence>
<dbReference type="InterPro" id="IPR013221">
    <property type="entry name" value="Mur_ligase_cen"/>
</dbReference>
<dbReference type="GO" id="GO:0008360">
    <property type="term" value="P:regulation of cell shape"/>
    <property type="evidence" value="ECO:0007669"/>
    <property type="project" value="UniProtKB-KW"/>
</dbReference>
<evidence type="ECO:0000256" key="12">
    <source>
        <dbReference type="ARBA" id="ARBA00023316"/>
    </source>
</evidence>
<keyword evidence="5 14" id="KW-0436">Ligase</keyword>
<keyword evidence="9 14" id="KW-0133">Cell shape</keyword>
<dbReference type="Pfam" id="PF02875">
    <property type="entry name" value="Mur_ligase_C"/>
    <property type="match status" value="1"/>
</dbReference>
<evidence type="ECO:0000256" key="7">
    <source>
        <dbReference type="ARBA" id="ARBA00022741"/>
    </source>
</evidence>
<keyword evidence="11 14" id="KW-0131">Cell cycle</keyword>
<dbReference type="HAMAP" id="MF_00046">
    <property type="entry name" value="MurC"/>
    <property type="match status" value="1"/>
</dbReference>
<dbReference type="InterPro" id="IPR005758">
    <property type="entry name" value="UDP-N-AcMur_Ala_ligase_MurC"/>
</dbReference>
<accession>A0A0D2K014</accession>
<evidence type="ECO:0000259" key="17">
    <source>
        <dbReference type="Pfam" id="PF08245"/>
    </source>
</evidence>
<evidence type="ECO:0000256" key="11">
    <source>
        <dbReference type="ARBA" id="ARBA00023306"/>
    </source>
</evidence>
<evidence type="ECO:0000256" key="4">
    <source>
        <dbReference type="ARBA" id="ARBA00022490"/>
    </source>
</evidence>
<dbReference type="PANTHER" id="PTHR43445:SF3">
    <property type="entry name" value="UDP-N-ACETYLMURAMATE--L-ALANINE LIGASE"/>
    <property type="match status" value="1"/>
</dbReference>
<dbReference type="OrthoDB" id="9804126at2"/>
<evidence type="ECO:0000256" key="8">
    <source>
        <dbReference type="ARBA" id="ARBA00022840"/>
    </source>
</evidence>
<dbReference type="InterPro" id="IPR000713">
    <property type="entry name" value="Mur_ligase_N"/>
</dbReference>
<evidence type="ECO:0000259" key="16">
    <source>
        <dbReference type="Pfam" id="PF02875"/>
    </source>
</evidence>
<keyword evidence="7 14" id="KW-0547">Nucleotide-binding</keyword>
<dbReference type="GO" id="GO:0009252">
    <property type="term" value="P:peptidoglycan biosynthetic process"/>
    <property type="evidence" value="ECO:0007669"/>
    <property type="project" value="UniProtKB-UniRule"/>
</dbReference>
<dbReference type="Gene3D" id="3.90.190.20">
    <property type="entry name" value="Mur ligase, C-terminal domain"/>
    <property type="match status" value="1"/>
</dbReference>
<keyword evidence="8 14" id="KW-0067">ATP-binding</keyword>
<comment type="pathway">
    <text evidence="2 14">Cell wall biogenesis; peptidoglycan biosynthesis.</text>
</comment>
<feature type="domain" description="Mur ligase C-terminal" evidence="16">
    <location>
        <begin position="311"/>
        <end position="443"/>
    </location>
</feature>
<dbReference type="PATRIC" id="fig|1429043.3.peg.1008"/>
<dbReference type="GO" id="GO:0005737">
    <property type="term" value="C:cytoplasm"/>
    <property type="evidence" value="ECO:0007669"/>
    <property type="project" value="UniProtKB-SubCell"/>
</dbReference>